<dbReference type="InterPro" id="IPR000276">
    <property type="entry name" value="GPCR_Rhodpsn"/>
</dbReference>
<keyword evidence="2 5" id="KW-0812">Transmembrane</keyword>
<dbReference type="Pfam" id="PF00001">
    <property type="entry name" value="7tm_1"/>
    <property type="match status" value="1"/>
</dbReference>
<comment type="caution">
    <text evidence="7">The sequence shown here is derived from an EMBL/GenBank/DDBJ whole genome shotgun (WGS) entry which is preliminary data.</text>
</comment>
<dbReference type="EMBL" id="JASAOG010000171">
    <property type="protein sequence ID" value="KAK0046066.1"/>
    <property type="molecule type" value="Genomic_DNA"/>
</dbReference>
<dbReference type="InterPro" id="IPR052954">
    <property type="entry name" value="GPCR-Ligand_Int"/>
</dbReference>
<dbReference type="PANTHER" id="PTHR46641">
    <property type="entry name" value="FMRFAMIDE RECEPTOR-RELATED"/>
    <property type="match status" value="1"/>
</dbReference>
<feature type="transmembrane region" description="Helical" evidence="5">
    <location>
        <begin position="269"/>
        <end position="289"/>
    </location>
</feature>
<keyword evidence="3 5" id="KW-1133">Transmembrane helix</keyword>
<evidence type="ECO:0000313" key="8">
    <source>
        <dbReference type="Proteomes" id="UP001233172"/>
    </source>
</evidence>
<accession>A0AAD8B125</accession>
<keyword evidence="4 5" id="KW-0472">Membrane</keyword>
<feature type="transmembrane region" description="Helical" evidence="5">
    <location>
        <begin position="61"/>
        <end position="88"/>
    </location>
</feature>
<sequence length="358" mass="40383">MSANNSSENLDLISDEMIKILELSLTIPLHGSTSAVGLVTNFLCMVILFKLGLTNSMNILVFVLSMTDFLVTTLQLSICLCFLLKYLYPDCEVDLWVMGFYTLGWVRYAGFFISCWITTLISVERCLCVVSPFNVGMIVTKTRTIVVVIFIYIAFLGLVTPIYIQQKLDWELQYTIGTNGTLFEKWVLTVSFTEQSASLEIIVDTVGAVSLSLLSQLILTFCTVWMISALKTSSKIRKVNSDGITLNQLSGAPIQDEKETGLTSKERRLLRMVICLALILTACNVPRYAEIAAYHLIPGMNVGKYKNLSGFLWDLSDLFSTLNCSCNFIVYWKLNSKFRKCVKDMSCRRRLKNNKTYS</sequence>
<name>A0AAD8B125_BIOPF</name>
<evidence type="ECO:0000256" key="1">
    <source>
        <dbReference type="ARBA" id="ARBA00004370"/>
    </source>
</evidence>
<gene>
    <name evidence="7" type="ORF">Bpfe_024527</name>
</gene>
<feature type="transmembrane region" description="Helical" evidence="5">
    <location>
        <begin position="27"/>
        <end position="49"/>
    </location>
</feature>
<dbReference type="PANTHER" id="PTHR46641:SF2">
    <property type="entry name" value="FMRFAMIDE RECEPTOR"/>
    <property type="match status" value="1"/>
</dbReference>
<feature type="domain" description="G-protein coupled receptors family 1 profile" evidence="6">
    <location>
        <begin position="40"/>
        <end position="331"/>
    </location>
</feature>
<evidence type="ECO:0000313" key="7">
    <source>
        <dbReference type="EMBL" id="KAK0046066.1"/>
    </source>
</evidence>
<keyword evidence="7" id="KW-0675">Receptor</keyword>
<dbReference type="SUPFAM" id="SSF81321">
    <property type="entry name" value="Family A G protein-coupled receptor-like"/>
    <property type="match status" value="1"/>
</dbReference>
<dbReference type="AlphaFoldDB" id="A0AAD8B125"/>
<evidence type="ECO:0000259" key="6">
    <source>
        <dbReference type="PROSITE" id="PS50262"/>
    </source>
</evidence>
<protein>
    <submittedName>
        <fullName evidence="7">Muscarinic acetylcholine receptor M4</fullName>
    </submittedName>
</protein>
<keyword evidence="8" id="KW-1185">Reference proteome</keyword>
<evidence type="ECO:0000256" key="2">
    <source>
        <dbReference type="ARBA" id="ARBA00022692"/>
    </source>
</evidence>
<dbReference type="PRINTS" id="PR00237">
    <property type="entry name" value="GPCRRHODOPSN"/>
</dbReference>
<feature type="transmembrane region" description="Helical" evidence="5">
    <location>
        <begin position="208"/>
        <end position="230"/>
    </location>
</feature>
<proteinExistence type="predicted"/>
<feature type="transmembrane region" description="Helical" evidence="5">
    <location>
        <begin position="145"/>
        <end position="164"/>
    </location>
</feature>
<dbReference type="Gene3D" id="1.20.1070.10">
    <property type="entry name" value="Rhodopsin 7-helix transmembrane proteins"/>
    <property type="match status" value="1"/>
</dbReference>
<feature type="transmembrane region" description="Helical" evidence="5">
    <location>
        <begin position="309"/>
        <end position="330"/>
    </location>
</feature>
<evidence type="ECO:0000256" key="3">
    <source>
        <dbReference type="ARBA" id="ARBA00022989"/>
    </source>
</evidence>
<dbReference type="GO" id="GO:0016020">
    <property type="term" value="C:membrane"/>
    <property type="evidence" value="ECO:0007669"/>
    <property type="project" value="UniProtKB-SubCell"/>
</dbReference>
<dbReference type="PROSITE" id="PS50262">
    <property type="entry name" value="G_PROTEIN_RECEP_F1_2"/>
    <property type="match status" value="1"/>
</dbReference>
<comment type="subcellular location">
    <subcellularLocation>
        <location evidence="1">Membrane</location>
    </subcellularLocation>
</comment>
<organism evidence="7 8">
    <name type="scientific">Biomphalaria pfeifferi</name>
    <name type="common">Bloodfluke planorb</name>
    <name type="synonym">Freshwater snail</name>
    <dbReference type="NCBI Taxonomy" id="112525"/>
    <lineage>
        <taxon>Eukaryota</taxon>
        <taxon>Metazoa</taxon>
        <taxon>Spiralia</taxon>
        <taxon>Lophotrochozoa</taxon>
        <taxon>Mollusca</taxon>
        <taxon>Gastropoda</taxon>
        <taxon>Heterobranchia</taxon>
        <taxon>Euthyneura</taxon>
        <taxon>Panpulmonata</taxon>
        <taxon>Hygrophila</taxon>
        <taxon>Lymnaeoidea</taxon>
        <taxon>Planorbidae</taxon>
        <taxon>Biomphalaria</taxon>
    </lineage>
</organism>
<dbReference type="InterPro" id="IPR017452">
    <property type="entry name" value="GPCR_Rhodpsn_7TM"/>
</dbReference>
<dbReference type="Proteomes" id="UP001233172">
    <property type="component" value="Unassembled WGS sequence"/>
</dbReference>
<evidence type="ECO:0000256" key="4">
    <source>
        <dbReference type="ARBA" id="ARBA00023136"/>
    </source>
</evidence>
<feature type="transmembrane region" description="Helical" evidence="5">
    <location>
        <begin position="108"/>
        <end position="133"/>
    </location>
</feature>
<reference evidence="7" key="1">
    <citation type="journal article" date="2023" name="PLoS Negl. Trop. Dis.">
        <title>A genome sequence for Biomphalaria pfeifferi, the major vector snail for the human-infecting parasite Schistosoma mansoni.</title>
        <authorList>
            <person name="Bu L."/>
            <person name="Lu L."/>
            <person name="Laidemitt M.R."/>
            <person name="Zhang S.M."/>
            <person name="Mutuku M."/>
            <person name="Mkoji G."/>
            <person name="Steinauer M."/>
            <person name="Loker E.S."/>
        </authorList>
    </citation>
    <scope>NUCLEOTIDE SEQUENCE</scope>
    <source>
        <strain evidence="7">KasaAsao</strain>
    </source>
</reference>
<dbReference type="GO" id="GO:0004930">
    <property type="term" value="F:G protein-coupled receptor activity"/>
    <property type="evidence" value="ECO:0007669"/>
    <property type="project" value="InterPro"/>
</dbReference>
<evidence type="ECO:0000256" key="5">
    <source>
        <dbReference type="SAM" id="Phobius"/>
    </source>
</evidence>
<reference evidence="7" key="2">
    <citation type="submission" date="2023-04" db="EMBL/GenBank/DDBJ databases">
        <authorList>
            <person name="Bu L."/>
            <person name="Lu L."/>
            <person name="Laidemitt M.R."/>
            <person name="Zhang S.M."/>
            <person name="Mutuku M."/>
            <person name="Mkoji G."/>
            <person name="Steinauer M."/>
            <person name="Loker E.S."/>
        </authorList>
    </citation>
    <scope>NUCLEOTIDE SEQUENCE</scope>
    <source>
        <strain evidence="7">KasaAsao</strain>
        <tissue evidence="7">Whole Snail</tissue>
    </source>
</reference>